<feature type="region of interest" description="Disordered" evidence="1">
    <location>
        <begin position="1"/>
        <end position="69"/>
    </location>
</feature>
<dbReference type="EMBL" id="MLCF01000036">
    <property type="protein sequence ID" value="OIV37984.1"/>
    <property type="molecule type" value="Genomic_DNA"/>
</dbReference>
<feature type="region of interest" description="Disordered" evidence="1">
    <location>
        <begin position="205"/>
        <end position="299"/>
    </location>
</feature>
<evidence type="ECO:0000313" key="2">
    <source>
        <dbReference type="EMBL" id="OIV37984.1"/>
    </source>
</evidence>
<dbReference type="Proteomes" id="UP000243342">
    <property type="component" value="Unassembled WGS sequence"/>
</dbReference>
<comment type="caution">
    <text evidence="2">The sequence shown here is derived from an EMBL/GenBank/DDBJ whole genome shotgun (WGS) entry which is preliminary data.</text>
</comment>
<evidence type="ECO:0000313" key="3">
    <source>
        <dbReference type="Proteomes" id="UP000243342"/>
    </source>
</evidence>
<reference evidence="2 3" key="1">
    <citation type="submission" date="2016-10" db="EMBL/GenBank/DDBJ databases">
        <title>Genome sequence of Streptomyces gilvigriseus MUSC 26.</title>
        <authorList>
            <person name="Lee L.-H."/>
            <person name="Ser H.-L."/>
        </authorList>
    </citation>
    <scope>NUCLEOTIDE SEQUENCE [LARGE SCALE GENOMIC DNA]</scope>
    <source>
        <strain evidence="2 3">MUSC 26</strain>
    </source>
</reference>
<gene>
    <name evidence="2" type="ORF">BIV57_08080</name>
</gene>
<organism evidence="2 3">
    <name type="scientific">Mangrovactinospora gilvigrisea</name>
    <dbReference type="NCBI Taxonomy" id="1428644"/>
    <lineage>
        <taxon>Bacteria</taxon>
        <taxon>Bacillati</taxon>
        <taxon>Actinomycetota</taxon>
        <taxon>Actinomycetes</taxon>
        <taxon>Kitasatosporales</taxon>
        <taxon>Streptomycetaceae</taxon>
        <taxon>Mangrovactinospora</taxon>
    </lineage>
</organism>
<keyword evidence="3" id="KW-1185">Reference proteome</keyword>
<name>A0A1J7C8X0_9ACTN</name>
<evidence type="ECO:0000256" key="1">
    <source>
        <dbReference type="SAM" id="MobiDB-lite"/>
    </source>
</evidence>
<feature type="compositionally biased region" description="Low complexity" evidence="1">
    <location>
        <begin position="259"/>
        <end position="270"/>
    </location>
</feature>
<feature type="compositionally biased region" description="Basic and acidic residues" evidence="1">
    <location>
        <begin position="15"/>
        <end position="25"/>
    </location>
</feature>
<feature type="compositionally biased region" description="Low complexity" evidence="1">
    <location>
        <begin position="1"/>
        <end position="14"/>
    </location>
</feature>
<accession>A0A1J7C8X0</accession>
<protein>
    <submittedName>
        <fullName evidence="2">Uncharacterized protein</fullName>
    </submittedName>
</protein>
<sequence>MDDDATPAPATSSEPAEHDHVRDPLEGTVLTGEDQAERAALVSQDPDDHRDDSEVATSADDPAGKYTTKRAAKREFERLVRNTGKLSRDIALWVHRDGPALLGFKSAAEGVMAIKDVAKSQAYRDVYLAEVAEQLALAAGLFDDPDGVKRVLDLPGLTAKNAELIRPQLTMLTEEVQRQANRESAPTDTVVEEILPRVVKDFVQRKKNPAPVESENAETPQDGESERPPMDGEVSEEAVNPYLAYTGQPETTQDGETLGGDLPPELDLPGQRADGEDFDPCPHCGGSGRIPRATAHAPA</sequence>
<dbReference type="AlphaFoldDB" id="A0A1J7C8X0"/>
<proteinExistence type="predicted"/>